<dbReference type="OrthoDB" id="1850764at2759"/>
<feature type="compositionally biased region" description="Polar residues" evidence="11">
    <location>
        <begin position="422"/>
        <end position="432"/>
    </location>
</feature>
<dbReference type="InterPro" id="IPR020472">
    <property type="entry name" value="WD40_PAC1"/>
</dbReference>
<dbReference type="Gene3D" id="2.130.10.10">
    <property type="entry name" value="YVTN repeat-like/Quinoprotein amine dehydrogenase"/>
    <property type="match status" value="2"/>
</dbReference>
<comment type="similarity">
    <text evidence="2 10">Belongs to the WD repeat coronin family.</text>
</comment>
<keyword evidence="5 10" id="KW-0677">Repeat</keyword>
<dbReference type="PRINTS" id="PR00320">
    <property type="entry name" value="GPROTEINBRPT"/>
</dbReference>
<dbReference type="PANTHER" id="PTHR10856:SF20">
    <property type="entry name" value="CORONIN-7"/>
    <property type="match status" value="1"/>
</dbReference>
<sequence length="949" mass="104199">MSRFSASKFKNASATIAKKEHWFSDLRVGSPSSCGNHIKASCTLMAFNTTNTGGGTLGIIPLDKCGRGLSTLPMLHAHGSLVTDMDFSPFDDYMLATCSNDNMIKIWDLPEGGLTESMSTPAATLPKLAKGVQNVLFHPTAEGLLASSSDKTVQIWDIGKAQECVAMEVHGEQIQGISWKQDGCLIATTAKDKKLRILDPRQNTVSAETAGHANNKDSRVCWLGNSDLILTTGFSQGRSREMCVWDQRQFGSAVQQHSVDQSTGTLMPLYDPDTNMLFTIGTGDTTLRYAEITMSSPYISDRSAQSLPEQTKGVATVPKRALDVMSCEVARILLLTATAVVPISYTVPRKSHRDFYGELFPDTNGGEAAQSAADWLAGSDKQVEKVSLDPAKCKPITKKEKQGLPSVTSSKPKLEAKPGNKSPPSTESAQQPNEPPKKPSPEPSQGASEVTAKLASSSLQPQKPSQPKPSVQGAGDNGPSDVPQAAKPKFIAPTVSKFRHMNSALMPRSMHMYNLYNLSNNIFGECDVFHANLKWGAVPLGGPGGMIAFVDMNKPGKLERDLPSIQNGTSVMDFAWDPFNDSRLVVACDNAKILIWDLPSEAWSEPLTEPSLALRGHYEKLYFVKFHPQAKDILMSASYDMTVKIWDLSSGDEKISLTGHTDQIFSAAWSSDGCRIATVCKDGKMRIYDPRTSTEPIKEGNGPPGSRGARILWVCGDDFLFVSGFERGGERTIYLYAMSDLSKALERISFDKSPSTLVPFYDEDTNVVFLTGKGDLTTSAFEILPESPYFFTIAPFQQLVPHQALSFLPKKVCNVRDVEFAKAMRLTKTTIEPVTFAVPRVKREYFQDDIFPDTRVTWESVLTSHEWLDGKNGIQRRMSLCPPDMKLLSSIPKSGPAPKKYVAEVELNYKTDEQKKEELLSAMTNKLEAKDEPLPQDLCEGVDEDEWSD</sequence>
<dbReference type="PANTHER" id="PTHR10856">
    <property type="entry name" value="CORONIN"/>
    <property type="match status" value="1"/>
</dbReference>
<dbReference type="InterPro" id="IPR015505">
    <property type="entry name" value="Coronin"/>
</dbReference>
<evidence type="ECO:0000256" key="4">
    <source>
        <dbReference type="ARBA" id="ARBA00022574"/>
    </source>
</evidence>
<comment type="function">
    <text evidence="8">F-actin regulator involved in anterograde Golgi to endosome transport: upon ubiquitination via 'Lys-33'-linked ubiquitin chains by the BCR(KLHL20) E3 ubiquitin ligase complex, interacts with EPS15 and localizes to the trans-Golgi network, where it promotes actin polymerization, thereby facilitating post-Golgi trafficking. May play a role in the maintenance of the Golgi apparatus morphology.</text>
</comment>
<keyword evidence="3" id="KW-0963">Cytoplasm</keyword>
<dbReference type="FunFam" id="2.130.10.10:FF:000502">
    <property type="entry name" value="Coronin"/>
    <property type="match status" value="1"/>
</dbReference>
<dbReference type="RefSeq" id="XP_038057415.1">
    <property type="nucleotide sequence ID" value="XM_038201487.1"/>
</dbReference>
<feature type="repeat" description="WD" evidence="9">
    <location>
        <begin position="614"/>
        <end position="656"/>
    </location>
</feature>
<evidence type="ECO:0000256" key="5">
    <source>
        <dbReference type="ARBA" id="ARBA00022737"/>
    </source>
</evidence>
<dbReference type="InterPro" id="IPR001680">
    <property type="entry name" value="WD40_rpt"/>
</dbReference>
<dbReference type="Proteomes" id="UP000887568">
    <property type="component" value="Unplaced"/>
</dbReference>
<dbReference type="PROSITE" id="PS50082">
    <property type="entry name" value="WD_REPEATS_2"/>
    <property type="match status" value="4"/>
</dbReference>
<dbReference type="InterPro" id="IPR015048">
    <property type="entry name" value="DUF1899"/>
</dbReference>
<dbReference type="GO" id="GO:0030036">
    <property type="term" value="P:actin cytoskeleton organization"/>
    <property type="evidence" value="ECO:0007669"/>
    <property type="project" value="UniProtKB-ARBA"/>
</dbReference>
<proteinExistence type="inferred from homology"/>
<dbReference type="SMART" id="SM00320">
    <property type="entry name" value="WD40"/>
    <property type="match status" value="6"/>
</dbReference>
<dbReference type="PROSITE" id="PS50294">
    <property type="entry name" value="WD_REPEATS_REGION"/>
    <property type="match status" value="4"/>
</dbReference>
<evidence type="ECO:0000256" key="2">
    <source>
        <dbReference type="ARBA" id="ARBA00009482"/>
    </source>
</evidence>
<dbReference type="Pfam" id="PF00400">
    <property type="entry name" value="WD40"/>
    <property type="match status" value="5"/>
</dbReference>
<dbReference type="GO" id="GO:0005737">
    <property type="term" value="C:cytoplasm"/>
    <property type="evidence" value="ECO:0007669"/>
    <property type="project" value="UniProtKB-SubCell"/>
</dbReference>
<dbReference type="SMART" id="SM01166">
    <property type="entry name" value="DUF1899"/>
    <property type="match status" value="2"/>
</dbReference>
<evidence type="ECO:0000256" key="9">
    <source>
        <dbReference type="PROSITE-ProRule" id="PRU00221"/>
    </source>
</evidence>
<feature type="repeat" description="WD" evidence="9">
    <location>
        <begin position="125"/>
        <end position="158"/>
    </location>
</feature>
<dbReference type="InterPro" id="IPR015943">
    <property type="entry name" value="WD40/YVTN_repeat-like_dom_sf"/>
</dbReference>
<evidence type="ECO:0000256" key="10">
    <source>
        <dbReference type="RuleBase" id="RU280818"/>
    </source>
</evidence>
<keyword evidence="6" id="KW-0175">Coiled coil</keyword>
<dbReference type="PROSITE" id="PS00678">
    <property type="entry name" value="WD_REPEATS_1"/>
    <property type="match status" value="3"/>
</dbReference>
<evidence type="ECO:0000256" key="7">
    <source>
        <dbReference type="ARBA" id="ARBA00023203"/>
    </source>
</evidence>
<feature type="domain" description="DUF1899" evidence="12">
    <location>
        <begin position="493"/>
        <end position="556"/>
    </location>
</feature>
<feature type="compositionally biased region" description="Low complexity" evidence="11">
    <location>
        <begin position="456"/>
        <end position="472"/>
    </location>
</feature>
<evidence type="ECO:0000256" key="3">
    <source>
        <dbReference type="ARBA" id="ARBA00022490"/>
    </source>
</evidence>
<feature type="compositionally biased region" description="Acidic residues" evidence="11">
    <location>
        <begin position="940"/>
        <end position="949"/>
    </location>
</feature>
<dbReference type="GO" id="GO:0003779">
    <property type="term" value="F:actin binding"/>
    <property type="evidence" value="ECO:0007669"/>
    <property type="project" value="UniProtKB-KW"/>
</dbReference>
<comment type="subcellular location">
    <subcellularLocation>
        <location evidence="1">Cytoplasm</location>
    </subcellularLocation>
</comment>
<dbReference type="OMA" id="TIMYMEV"/>
<dbReference type="GeneID" id="119729006"/>
<feature type="repeat" description="WD" evidence="9">
    <location>
        <begin position="75"/>
        <end position="117"/>
    </location>
</feature>
<name>A0A914A1B5_PATMI</name>
<dbReference type="Pfam" id="PF16300">
    <property type="entry name" value="WD40_4"/>
    <property type="match status" value="2"/>
</dbReference>
<accession>A0A914A1B5</accession>
<feature type="repeat" description="WD" evidence="9">
    <location>
        <begin position="657"/>
        <end position="698"/>
    </location>
</feature>
<dbReference type="InterPro" id="IPR019775">
    <property type="entry name" value="WD40_repeat_CS"/>
</dbReference>
<dbReference type="SUPFAM" id="SSF50978">
    <property type="entry name" value="WD40 repeat-like"/>
    <property type="match status" value="2"/>
</dbReference>
<dbReference type="SMART" id="SM01167">
    <property type="entry name" value="DUF1900"/>
    <property type="match status" value="2"/>
</dbReference>
<evidence type="ECO:0000256" key="1">
    <source>
        <dbReference type="ARBA" id="ARBA00004496"/>
    </source>
</evidence>
<evidence type="ECO:0000313" key="14">
    <source>
        <dbReference type="Proteomes" id="UP000887568"/>
    </source>
</evidence>
<feature type="region of interest" description="Disordered" evidence="11">
    <location>
        <begin position="388"/>
        <end position="486"/>
    </location>
</feature>
<evidence type="ECO:0000259" key="12">
    <source>
        <dbReference type="SMART" id="SM01166"/>
    </source>
</evidence>
<protein>
    <recommendedName>
        <fullName evidence="10">Coronin</fullName>
    </recommendedName>
</protein>
<keyword evidence="14" id="KW-1185">Reference proteome</keyword>
<keyword evidence="4 9" id="KW-0853">WD repeat</keyword>
<evidence type="ECO:0000256" key="8">
    <source>
        <dbReference type="ARBA" id="ARBA00024838"/>
    </source>
</evidence>
<feature type="domain" description="DUF1899" evidence="12">
    <location>
        <begin position="3"/>
        <end position="66"/>
    </location>
</feature>
<evidence type="ECO:0000256" key="6">
    <source>
        <dbReference type="ARBA" id="ARBA00023054"/>
    </source>
</evidence>
<dbReference type="FunFam" id="2.130.10.10:FF:000076">
    <property type="entry name" value="Coronin"/>
    <property type="match status" value="1"/>
</dbReference>
<dbReference type="CTD" id="79585"/>
<keyword evidence="7" id="KW-0009">Actin-binding</keyword>
<feature type="region of interest" description="Disordered" evidence="11">
    <location>
        <begin position="924"/>
        <end position="949"/>
    </location>
</feature>
<reference evidence="13" key="1">
    <citation type="submission" date="2022-11" db="UniProtKB">
        <authorList>
            <consortium name="EnsemblMetazoa"/>
        </authorList>
    </citation>
    <scope>IDENTIFICATION</scope>
</reference>
<dbReference type="EnsemblMetazoa" id="XM_038201487.1">
    <property type="protein sequence ID" value="XP_038057415.1"/>
    <property type="gene ID" value="LOC119729006"/>
</dbReference>
<dbReference type="InterPro" id="IPR036322">
    <property type="entry name" value="WD40_repeat_dom_sf"/>
</dbReference>
<evidence type="ECO:0000313" key="13">
    <source>
        <dbReference type="EnsemblMetazoa" id="XP_038057415.1"/>
    </source>
</evidence>
<evidence type="ECO:0000256" key="11">
    <source>
        <dbReference type="SAM" id="MobiDB-lite"/>
    </source>
</evidence>
<dbReference type="Pfam" id="PF08953">
    <property type="entry name" value="DUF1899"/>
    <property type="match status" value="2"/>
</dbReference>
<dbReference type="AlphaFoldDB" id="A0A914A1B5"/>
<organism evidence="13 14">
    <name type="scientific">Patiria miniata</name>
    <name type="common">Bat star</name>
    <name type="synonym">Asterina miniata</name>
    <dbReference type="NCBI Taxonomy" id="46514"/>
    <lineage>
        <taxon>Eukaryota</taxon>
        <taxon>Metazoa</taxon>
        <taxon>Echinodermata</taxon>
        <taxon>Eleutherozoa</taxon>
        <taxon>Asterozoa</taxon>
        <taxon>Asteroidea</taxon>
        <taxon>Valvatacea</taxon>
        <taxon>Valvatida</taxon>
        <taxon>Asterinidae</taxon>
        <taxon>Patiria</taxon>
    </lineage>
</organism>